<dbReference type="PANTHER" id="PTHR47260">
    <property type="entry name" value="UPF0644 PROTEIN PB2B4.06"/>
    <property type="match status" value="1"/>
</dbReference>
<name>A0A6A7A5V6_9PLEO</name>
<dbReference type="AlphaFoldDB" id="A0A6A7A5V6"/>
<reference evidence="2" key="1">
    <citation type="journal article" date="2020" name="Stud. Mycol.">
        <title>101 Dothideomycetes genomes: a test case for predicting lifestyles and emergence of pathogens.</title>
        <authorList>
            <person name="Haridas S."/>
            <person name="Albert R."/>
            <person name="Binder M."/>
            <person name="Bloem J."/>
            <person name="Labutti K."/>
            <person name="Salamov A."/>
            <person name="Andreopoulos B."/>
            <person name="Baker S."/>
            <person name="Barry K."/>
            <person name="Bills G."/>
            <person name="Bluhm B."/>
            <person name="Cannon C."/>
            <person name="Castanera R."/>
            <person name="Culley D."/>
            <person name="Daum C."/>
            <person name="Ezra D."/>
            <person name="Gonzalez J."/>
            <person name="Henrissat B."/>
            <person name="Kuo A."/>
            <person name="Liang C."/>
            <person name="Lipzen A."/>
            <person name="Lutzoni F."/>
            <person name="Magnuson J."/>
            <person name="Mondo S."/>
            <person name="Nolan M."/>
            <person name="Ohm R."/>
            <person name="Pangilinan J."/>
            <person name="Park H.-J."/>
            <person name="Ramirez L."/>
            <person name="Alfaro M."/>
            <person name="Sun H."/>
            <person name="Tritt A."/>
            <person name="Yoshinaga Y."/>
            <person name="Zwiers L.-H."/>
            <person name="Turgeon B."/>
            <person name="Goodwin S."/>
            <person name="Spatafora J."/>
            <person name="Crous P."/>
            <person name="Grigoriev I."/>
        </authorList>
    </citation>
    <scope>NUCLEOTIDE SEQUENCE</scope>
    <source>
        <strain evidence="2">CBS 113818</strain>
    </source>
</reference>
<sequence length="194" mass="21162">MGDAAIDHIKSIPWAAALLQDPKWTRTRTASRQVKASGEDSLFAETLATDRTLRAFLSLRPTQEADGKLAYHEVVAVVDLGSGLNGFPQICHGGIAATLLDEICGVLIVLNIEKEIEKRRLSGSKDLRPDMSFLTAYLNTTYKRPIPTPSTILCTAKVERQDGRKLFIRATIEDGAGGIYTIGEAMFLGVKSML</sequence>
<dbReference type="Gene3D" id="3.10.129.10">
    <property type="entry name" value="Hotdog Thioesterase"/>
    <property type="match status" value="1"/>
</dbReference>
<gene>
    <name evidence="2" type="ORF">CC86DRAFT_380458</name>
</gene>
<dbReference type="Proteomes" id="UP000799424">
    <property type="component" value="Unassembled WGS sequence"/>
</dbReference>
<dbReference type="InterPro" id="IPR006683">
    <property type="entry name" value="Thioestr_dom"/>
</dbReference>
<dbReference type="SUPFAM" id="SSF54637">
    <property type="entry name" value="Thioesterase/thiol ester dehydrase-isomerase"/>
    <property type="match status" value="1"/>
</dbReference>
<dbReference type="InterPro" id="IPR052061">
    <property type="entry name" value="PTE-AB_protein"/>
</dbReference>
<evidence type="ECO:0000313" key="2">
    <source>
        <dbReference type="EMBL" id="KAF2828533.1"/>
    </source>
</evidence>
<proteinExistence type="predicted"/>
<evidence type="ECO:0000313" key="3">
    <source>
        <dbReference type="Proteomes" id="UP000799424"/>
    </source>
</evidence>
<organism evidence="2 3">
    <name type="scientific">Ophiobolus disseminans</name>
    <dbReference type="NCBI Taxonomy" id="1469910"/>
    <lineage>
        <taxon>Eukaryota</taxon>
        <taxon>Fungi</taxon>
        <taxon>Dikarya</taxon>
        <taxon>Ascomycota</taxon>
        <taxon>Pezizomycotina</taxon>
        <taxon>Dothideomycetes</taxon>
        <taxon>Pleosporomycetidae</taxon>
        <taxon>Pleosporales</taxon>
        <taxon>Pleosporineae</taxon>
        <taxon>Phaeosphaeriaceae</taxon>
        <taxon>Ophiobolus</taxon>
    </lineage>
</organism>
<accession>A0A6A7A5V6</accession>
<dbReference type="Pfam" id="PF03061">
    <property type="entry name" value="4HBT"/>
    <property type="match status" value="1"/>
</dbReference>
<dbReference type="CDD" id="cd03443">
    <property type="entry name" value="PaaI_thioesterase"/>
    <property type="match status" value="1"/>
</dbReference>
<dbReference type="OrthoDB" id="506431at2759"/>
<dbReference type="InterPro" id="IPR029069">
    <property type="entry name" value="HotDog_dom_sf"/>
</dbReference>
<evidence type="ECO:0000259" key="1">
    <source>
        <dbReference type="Pfam" id="PF03061"/>
    </source>
</evidence>
<feature type="domain" description="Thioesterase" evidence="1">
    <location>
        <begin position="90"/>
        <end position="177"/>
    </location>
</feature>
<dbReference type="PANTHER" id="PTHR47260:SF3">
    <property type="entry name" value="THIOESTERASE FAMILY PROTEIN (AFU_ORTHOLOGUE AFUA_7G03960)"/>
    <property type="match status" value="1"/>
</dbReference>
<keyword evidence="3" id="KW-1185">Reference proteome</keyword>
<dbReference type="EMBL" id="MU006222">
    <property type="protein sequence ID" value="KAF2828533.1"/>
    <property type="molecule type" value="Genomic_DNA"/>
</dbReference>
<protein>
    <recommendedName>
        <fullName evidence="1">Thioesterase domain-containing protein</fullName>
    </recommendedName>
</protein>